<gene>
    <name evidence="3" type="ORF">A7E75_06670</name>
</gene>
<accession>A0A1L3GFP5</accession>
<protein>
    <submittedName>
        <fullName evidence="3">Uncharacterized protein</fullName>
    </submittedName>
</protein>
<name>A0A1L3GFP5_SYNAC</name>
<feature type="region of interest" description="Disordered" evidence="1">
    <location>
        <begin position="85"/>
        <end position="133"/>
    </location>
</feature>
<evidence type="ECO:0000256" key="2">
    <source>
        <dbReference type="SAM" id="Phobius"/>
    </source>
</evidence>
<sequence length="171" mass="18945">MSLSAFWLFAIIGQVSMARKGKTRSKSKKSYSFSGVLCWVLCFLALLLVVDQLALRLRLSSPLLRELQDGYREFRSRLSGARPQRPLTIESIIEEADSQGGGASAEEPAGKSSTNTSQTPPLHPRSTPGAADYQVKTRRYLYVDADGELHFADRMEDIPVSLRDGAQPLRD</sequence>
<evidence type="ECO:0000313" key="4">
    <source>
        <dbReference type="Proteomes" id="UP000182264"/>
    </source>
</evidence>
<evidence type="ECO:0000313" key="3">
    <source>
        <dbReference type="EMBL" id="APG24747.1"/>
    </source>
</evidence>
<keyword evidence="2" id="KW-1133">Transmembrane helix</keyword>
<reference evidence="3 4" key="1">
    <citation type="journal article" date="2017" name="Genome Announc.">
        <title>Complete Genome Sequences of Two Acetylene-Fermenting Pelobacter acetylenicus Strains.</title>
        <authorList>
            <person name="Sutton J.M."/>
            <person name="Baesman S.M."/>
            <person name="Fierst J.L."/>
            <person name="Poret-Peterson A.T."/>
            <person name="Oremland R.S."/>
            <person name="Dunlap D.S."/>
            <person name="Akob D.M."/>
        </authorList>
    </citation>
    <scope>NUCLEOTIDE SEQUENCE [LARGE SCALE GENOMIC DNA]</scope>
    <source>
        <strain evidence="3 4">DSM 3247</strain>
    </source>
</reference>
<keyword evidence="2" id="KW-0472">Membrane</keyword>
<proteinExistence type="predicted"/>
<evidence type="ECO:0000256" key="1">
    <source>
        <dbReference type="SAM" id="MobiDB-lite"/>
    </source>
</evidence>
<dbReference type="Proteomes" id="UP000182264">
    <property type="component" value="Chromosome"/>
</dbReference>
<organism evidence="3 4">
    <name type="scientific">Syntrophotalea acetylenica</name>
    <name type="common">Pelobacter acetylenicus</name>
    <dbReference type="NCBI Taxonomy" id="29542"/>
    <lineage>
        <taxon>Bacteria</taxon>
        <taxon>Pseudomonadati</taxon>
        <taxon>Thermodesulfobacteriota</taxon>
        <taxon>Desulfuromonadia</taxon>
        <taxon>Desulfuromonadales</taxon>
        <taxon>Syntrophotaleaceae</taxon>
        <taxon>Syntrophotalea</taxon>
    </lineage>
</organism>
<feature type="compositionally biased region" description="Polar residues" evidence="1">
    <location>
        <begin position="111"/>
        <end position="120"/>
    </location>
</feature>
<dbReference type="KEGG" id="pace:A6070_00605"/>
<keyword evidence="2" id="KW-0812">Transmembrane</keyword>
<keyword evidence="4" id="KW-1185">Reference proteome</keyword>
<feature type="transmembrane region" description="Helical" evidence="2">
    <location>
        <begin position="34"/>
        <end position="55"/>
    </location>
</feature>
<dbReference type="AlphaFoldDB" id="A0A1L3GFP5"/>
<dbReference type="EMBL" id="CP015518">
    <property type="protein sequence ID" value="APG24747.1"/>
    <property type="molecule type" value="Genomic_DNA"/>
</dbReference>